<dbReference type="PANTHER" id="PTHR43180:SF52">
    <property type="entry name" value="OS07G0664400 PROTEIN"/>
    <property type="match status" value="1"/>
</dbReference>
<dbReference type="InterPro" id="IPR002347">
    <property type="entry name" value="SDR_fam"/>
</dbReference>
<evidence type="ECO:0008006" key="5">
    <source>
        <dbReference type="Google" id="ProtNLM"/>
    </source>
</evidence>
<protein>
    <recommendedName>
        <fullName evidence="5">Sex determination protein tasselseed-2</fullName>
    </recommendedName>
</protein>
<proteinExistence type="inferred from homology"/>
<reference evidence="4" key="2">
    <citation type="journal article" date="2017" name="Nat. Plants">
        <title>The Aegilops tauschii genome reveals multiple impacts of transposons.</title>
        <authorList>
            <person name="Zhao G."/>
            <person name="Zou C."/>
            <person name="Li K."/>
            <person name="Wang K."/>
            <person name="Li T."/>
            <person name="Gao L."/>
            <person name="Zhang X."/>
            <person name="Wang H."/>
            <person name="Yang Z."/>
            <person name="Liu X."/>
            <person name="Jiang W."/>
            <person name="Mao L."/>
            <person name="Kong X."/>
            <person name="Jiao Y."/>
            <person name="Jia J."/>
        </authorList>
    </citation>
    <scope>NUCLEOTIDE SEQUENCE [LARGE SCALE GENOMIC DNA]</scope>
    <source>
        <strain evidence="4">cv. AL8/78</strain>
    </source>
</reference>
<evidence type="ECO:0000256" key="2">
    <source>
        <dbReference type="ARBA" id="ARBA00023002"/>
    </source>
</evidence>
<dbReference type="Gene3D" id="3.40.50.720">
    <property type="entry name" value="NAD(P)-binding Rossmann-like Domain"/>
    <property type="match status" value="1"/>
</dbReference>
<reference evidence="3" key="4">
    <citation type="submission" date="2019-03" db="UniProtKB">
        <authorList>
            <consortium name="EnsemblPlants"/>
        </authorList>
    </citation>
    <scope>IDENTIFICATION</scope>
</reference>
<reference evidence="3" key="3">
    <citation type="journal article" date="2017" name="Nature">
        <title>Genome sequence of the progenitor of the wheat D genome Aegilops tauschii.</title>
        <authorList>
            <person name="Luo M.C."/>
            <person name="Gu Y.Q."/>
            <person name="Puiu D."/>
            <person name="Wang H."/>
            <person name="Twardziok S.O."/>
            <person name="Deal K.R."/>
            <person name="Huo N."/>
            <person name="Zhu T."/>
            <person name="Wang L."/>
            <person name="Wang Y."/>
            <person name="McGuire P.E."/>
            <person name="Liu S."/>
            <person name="Long H."/>
            <person name="Ramasamy R.K."/>
            <person name="Rodriguez J.C."/>
            <person name="Van S.L."/>
            <person name="Yuan L."/>
            <person name="Wang Z."/>
            <person name="Xia Z."/>
            <person name="Xiao L."/>
            <person name="Anderson O.D."/>
            <person name="Ouyang S."/>
            <person name="Liang Y."/>
            <person name="Zimin A.V."/>
            <person name="Pertea G."/>
            <person name="Qi P."/>
            <person name="Bennetzen J.L."/>
            <person name="Dai X."/>
            <person name="Dawson M.W."/>
            <person name="Muller H.G."/>
            <person name="Kugler K."/>
            <person name="Rivarola-Duarte L."/>
            <person name="Spannagl M."/>
            <person name="Mayer K.F.X."/>
            <person name="Lu F.H."/>
            <person name="Bevan M.W."/>
            <person name="Leroy P."/>
            <person name="Li P."/>
            <person name="You F.M."/>
            <person name="Sun Q."/>
            <person name="Liu Z."/>
            <person name="Lyons E."/>
            <person name="Wicker T."/>
            <person name="Salzberg S.L."/>
            <person name="Devos K.M."/>
            <person name="Dvorak J."/>
        </authorList>
    </citation>
    <scope>NUCLEOTIDE SEQUENCE [LARGE SCALE GENOMIC DNA]</scope>
    <source>
        <strain evidence="3">cv. AL8/78</strain>
    </source>
</reference>
<dbReference type="EnsemblPlants" id="AET2Gv20248500.7">
    <property type="protein sequence ID" value="AET2Gv20248500.7"/>
    <property type="gene ID" value="AET2Gv20248500"/>
</dbReference>
<accession>A0A453ASC4</accession>
<name>A0A453ASC4_AEGTS</name>
<evidence type="ECO:0000313" key="3">
    <source>
        <dbReference type="EnsemblPlants" id="AET2Gv20248500.7"/>
    </source>
</evidence>
<dbReference type="Proteomes" id="UP000015105">
    <property type="component" value="Chromosome 2D"/>
</dbReference>
<keyword evidence="2" id="KW-0560">Oxidoreductase</keyword>
<dbReference type="AlphaFoldDB" id="A0A453ASC4"/>
<dbReference type="GO" id="GO:0016491">
    <property type="term" value="F:oxidoreductase activity"/>
    <property type="evidence" value="ECO:0007669"/>
    <property type="project" value="UniProtKB-KW"/>
</dbReference>
<comment type="similarity">
    <text evidence="1">Belongs to the short-chain dehydrogenases/reductases (SDR) family.</text>
</comment>
<evidence type="ECO:0000313" key="4">
    <source>
        <dbReference type="Proteomes" id="UP000015105"/>
    </source>
</evidence>
<evidence type="ECO:0000256" key="1">
    <source>
        <dbReference type="ARBA" id="ARBA00006484"/>
    </source>
</evidence>
<sequence>EEHRRIVEGDINEMEGAVLEPDDIARAALYLASDEAKYVNGHNLVVDGGFTVGKAPNMPAPAL</sequence>
<organism evidence="3 4">
    <name type="scientific">Aegilops tauschii subsp. strangulata</name>
    <name type="common">Goatgrass</name>
    <dbReference type="NCBI Taxonomy" id="200361"/>
    <lineage>
        <taxon>Eukaryota</taxon>
        <taxon>Viridiplantae</taxon>
        <taxon>Streptophyta</taxon>
        <taxon>Embryophyta</taxon>
        <taxon>Tracheophyta</taxon>
        <taxon>Spermatophyta</taxon>
        <taxon>Magnoliopsida</taxon>
        <taxon>Liliopsida</taxon>
        <taxon>Poales</taxon>
        <taxon>Poaceae</taxon>
        <taxon>BOP clade</taxon>
        <taxon>Pooideae</taxon>
        <taxon>Triticodae</taxon>
        <taxon>Triticeae</taxon>
        <taxon>Triticinae</taxon>
        <taxon>Aegilops</taxon>
    </lineage>
</organism>
<reference evidence="4" key="1">
    <citation type="journal article" date="2014" name="Science">
        <title>Ancient hybridizations among the ancestral genomes of bread wheat.</title>
        <authorList>
            <consortium name="International Wheat Genome Sequencing Consortium,"/>
            <person name="Marcussen T."/>
            <person name="Sandve S.R."/>
            <person name="Heier L."/>
            <person name="Spannagl M."/>
            <person name="Pfeifer M."/>
            <person name="Jakobsen K.S."/>
            <person name="Wulff B.B."/>
            <person name="Steuernagel B."/>
            <person name="Mayer K.F."/>
            <person name="Olsen O.A."/>
        </authorList>
    </citation>
    <scope>NUCLEOTIDE SEQUENCE [LARGE SCALE GENOMIC DNA]</scope>
    <source>
        <strain evidence="4">cv. AL8/78</strain>
    </source>
</reference>
<dbReference type="Gramene" id="AET2Gv20248500.7">
    <property type="protein sequence ID" value="AET2Gv20248500.7"/>
    <property type="gene ID" value="AET2Gv20248500"/>
</dbReference>
<dbReference type="PANTHER" id="PTHR43180">
    <property type="entry name" value="3-OXOACYL-(ACYL-CARRIER-PROTEIN) REDUCTASE (AFU_ORTHOLOGUE AFUA_6G11210)"/>
    <property type="match status" value="1"/>
</dbReference>
<dbReference type="InterPro" id="IPR036291">
    <property type="entry name" value="NAD(P)-bd_dom_sf"/>
</dbReference>
<dbReference type="Pfam" id="PF13561">
    <property type="entry name" value="adh_short_C2"/>
    <property type="match status" value="1"/>
</dbReference>
<keyword evidence="4" id="KW-1185">Reference proteome</keyword>
<dbReference type="SUPFAM" id="SSF51735">
    <property type="entry name" value="NAD(P)-binding Rossmann-fold domains"/>
    <property type="match status" value="1"/>
</dbReference>
<reference evidence="3" key="5">
    <citation type="journal article" date="2021" name="G3 (Bethesda)">
        <title>Aegilops tauschii genome assembly Aet v5.0 features greater sequence contiguity and improved annotation.</title>
        <authorList>
            <person name="Wang L."/>
            <person name="Zhu T."/>
            <person name="Rodriguez J.C."/>
            <person name="Deal K.R."/>
            <person name="Dubcovsky J."/>
            <person name="McGuire P.E."/>
            <person name="Lux T."/>
            <person name="Spannagl M."/>
            <person name="Mayer K.F.X."/>
            <person name="Baldrich P."/>
            <person name="Meyers B.C."/>
            <person name="Huo N."/>
            <person name="Gu Y.Q."/>
            <person name="Zhou H."/>
            <person name="Devos K.M."/>
            <person name="Bennetzen J.L."/>
            <person name="Unver T."/>
            <person name="Budak H."/>
            <person name="Gulick P.J."/>
            <person name="Galiba G."/>
            <person name="Kalapos B."/>
            <person name="Nelson D.R."/>
            <person name="Li P."/>
            <person name="You F.M."/>
            <person name="Luo M.C."/>
            <person name="Dvorak J."/>
        </authorList>
    </citation>
    <scope>NUCLEOTIDE SEQUENCE [LARGE SCALE GENOMIC DNA]</scope>
    <source>
        <strain evidence="3">cv. AL8/78</strain>
    </source>
</reference>